<evidence type="ECO:0000313" key="2">
    <source>
        <dbReference type="EMBL" id="KYH26671.1"/>
    </source>
</evidence>
<feature type="transmembrane region" description="Helical" evidence="1">
    <location>
        <begin position="104"/>
        <end position="131"/>
    </location>
</feature>
<proteinExistence type="predicted"/>
<keyword evidence="1" id="KW-0812">Transmembrane</keyword>
<keyword evidence="1" id="KW-1133">Transmembrane helix</keyword>
<keyword evidence="3" id="KW-1185">Reference proteome</keyword>
<evidence type="ECO:0000313" key="3">
    <source>
        <dbReference type="Proteomes" id="UP000075321"/>
    </source>
</evidence>
<dbReference type="Pfam" id="PF13197">
    <property type="entry name" value="DUF4013"/>
    <property type="match status" value="1"/>
</dbReference>
<dbReference type="InterPro" id="IPR025098">
    <property type="entry name" value="DUF4013"/>
</dbReference>
<reference evidence="2 3" key="1">
    <citation type="submission" date="2016-02" db="EMBL/GenBank/DDBJ databases">
        <title>Genome sequence of Halalkalicoccus paucihalophilus DSM 24557.</title>
        <authorList>
            <person name="Poehlein A."/>
            <person name="Daniel R."/>
        </authorList>
    </citation>
    <scope>NUCLEOTIDE SEQUENCE [LARGE SCALE GENOMIC DNA]</scope>
    <source>
        <strain evidence="2 3">DSM 24557</strain>
    </source>
</reference>
<protein>
    <recommendedName>
        <fullName evidence="4">DUF4013 domain-containing protein</fullName>
    </recommendedName>
</protein>
<sequence>MISEAIRYLNESDDAVTTVLLGGVMTLFAFLLVPLFAVAGYLVRVLDRTARGDDEPPVFDEWGELIVDGLKASAIAFVYALVPTVVLLAFLVSGGLLGASGSDVLGAIGGIGVFVGLLVWLALTLLVAYAVPAAMANFAETRHIGAGFEPATMRRVLVDRTYATGWLTAFAIIVVGGVVSSLLNVVPILGFIASAFVGFYTAVAAYYVIGHTWGEIQHAPMKEQPAVRGQVEI</sequence>
<feature type="transmembrane region" description="Helical" evidence="1">
    <location>
        <begin position="20"/>
        <end position="43"/>
    </location>
</feature>
<gene>
    <name evidence="2" type="ORF">HAPAU_17710</name>
</gene>
<comment type="caution">
    <text evidence="2">The sequence shown here is derived from an EMBL/GenBank/DDBJ whole genome shotgun (WGS) entry which is preliminary data.</text>
</comment>
<dbReference type="AlphaFoldDB" id="A0A151AGB2"/>
<evidence type="ECO:0000256" key="1">
    <source>
        <dbReference type="SAM" id="Phobius"/>
    </source>
</evidence>
<evidence type="ECO:0008006" key="4">
    <source>
        <dbReference type="Google" id="ProtNLM"/>
    </source>
</evidence>
<accession>A0A151AGB2</accession>
<dbReference type="Proteomes" id="UP000075321">
    <property type="component" value="Unassembled WGS sequence"/>
</dbReference>
<dbReference type="RefSeq" id="WP_066381561.1">
    <property type="nucleotide sequence ID" value="NZ_LTAZ01000004.1"/>
</dbReference>
<dbReference type="EMBL" id="LTAZ01000004">
    <property type="protein sequence ID" value="KYH26671.1"/>
    <property type="molecule type" value="Genomic_DNA"/>
</dbReference>
<dbReference type="OrthoDB" id="107590at2157"/>
<dbReference type="PATRIC" id="fig|1008153.3.peg.1801"/>
<name>A0A151AGB2_9EURY</name>
<organism evidence="2 3">
    <name type="scientific">Halalkalicoccus paucihalophilus</name>
    <dbReference type="NCBI Taxonomy" id="1008153"/>
    <lineage>
        <taxon>Archaea</taxon>
        <taxon>Methanobacteriati</taxon>
        <taxon>Methanobacteriota</taxon>
        <taxon>Stenosarchaea group</taxon>
        <taxon>Halobacteria</taxon>
        <taxon>Halobacteriales</taxon>
        <taxon>Halococcaceae</taxon>
        <taxon>Halalkalicoccus</taxon>
    </lineage>
</organism>
<feature type="transmembrane region" description="Helical" evidence="1">
    <location>
        <begin position="163"/>
        <end position="182"/>
    </location>
</feature>
<feature type="transmembrane region" description="Helical" evidence="1">
    <location>
        <begin position="76"/>
        <end position="98"/>
    </location>
</feature>
<feature type="transmembrane region" description="Helical" evidence="1">
    <location>
        <begin position="188"/>
        <end position="209"/>
    </location>
</feature>
<keyword evidence="1" id="KW-0472">Membrane</keyword>